<dbReference type="Proteomes" id="UP001156666">
    <property type="component" value="Unassembled WGS sequence"/>
</dbReference>
<protein>
    <recommendedName>
        <fullName evidence="3">DUF4249 domain-containing protein</fullName>
    </recommendedName>
</protein>
<accession>A0AA37WDW0</accession>
<dbReference type="InterPro" id="IPR025345">
    <property type="entry name" value="DUF4249"/>
</dbReference>
<evidence type="ECO:0008006" key="3">
    <source>
        <dbReference type="Google" id="ProtNLM"/>
    </source>
</evidence>
<organism evidence="1 2">
    <name type="scientific">Portibacter lacus</name>
    <dbReference type="NCBI Taxonomy" id="1099794"/>
    <lineage>
        <taxon>Bacteria</taxon>
        <taxon>Pseudomonadati</taxon>
        <taxon>Bacteroidota</taxon>
        <taxon>Saprospiria</taxon>
        <taxon>Saprospirales</taxon>
        <taxon>Haliscomenobacteraceae</taxon>
        <taxon>Portibacter</taxon>
    </lineage>
</organism>
<reference evidence="1" key="2">
    <citation type="submission" date="2023-01" db="EMBL/GenBank/DDBJ databases">
        <title>Draft genome sequence of Portibacter lacus strain NBRC 108769.</title>
        <authorList>
            <person name="Sun Q."/>
            <person name="Mori K."/>
        </authorList>
    </citation>
    <scope>NUCLEOTIDE SEQUENCE</scope>
    <source>
        <strain evidence="1">NBRC 108769</strain>
    </source>
</reference>
<dbReference type="EMBL" id="BSOH01000001">
    <property type="protein sequence ID" value="GLR15555.1"/>
    <property type="molecule type" value="Genomic_DNA"/>
</dbReference>
<reference evidence="1" key="1">
    <citation type="journal article" date="2014" name="Int. J. Syst. Evol. Microbiol.">
        <title>Complete genome sequence of Corynebacterium casei LMG S-19264T (=DSM 44701T), isolated from a smear-ripened cheese.</title>
        <authorList>
            <consortium name="US DOE Joint Genome Institute (JGI-PGF)"/>
            <person name="Walter F."/>
            <person name="Albersmeier A."/>
            <person name="Kalinowski J."/>
            <person name="Ruckert C."/>
        </authorList>
    </citation>
    <scope>NUCLEOTIDE SEQUENCE</scope>
    <source>
        <strain evidence="1">NBRC 108769</strain>
    </source>
</reference>
<evidence type="ECO:0000313" key="1">
    <source>
        <dbReference type="EMBL" id="GLR15555.1"/>
    </source>
</evidence>
<name>A0AA37WDW0_9BACT</name>
<dbReference type="AlphaFoldDB" id="A0AA37WDW0"/>
<dbReference type="RefSeq" id="WP_235292447.1">
    <property type="nucleotide sequence ID" value="NZ_BSOH01000001.1"/>
</dbReference>
<dbReference type="Pfam" id="PF14054">
    <property type="entry name" value="DUF4249"/>
    <property type="match status" value="1"/>
</dbReference>
<comment type="caution">
    <text evidence="1">The sequence shown here is derived from an EMBL/GenBank/DDBJ whole genome shotgun (WGS) entry which is preliminary data.</text>
</comment>
<evidence type="ECO:0000313" key="2">
    <source>
        <dbReference type="Proteomes" id="UP001156666"/>
    </source>
</evidence>
<dbReference type="PROSITE" id="PS51257">
    <property type="entry name" value="PROKAR_LIPOPROTEIN"/>
    <property type="match status" value="1"/>
</dbReference>
<gene>
    <name evidence="1" type="ORF">GCM10007940_01700</name>
</gene>
<keyword evidence="2" id="KW-1185">Reference proteome</keyword>
<proteinExistence type="predicted"/>
<sequence length="312" mass="35316">MRDILFFLLSMFVLSSCENLLIKDLEIDDTQFEKQLVVQSFVEANTDSIVAFISENESVLTPTDEIKFLDNADVQLLYQGNEIAKLEQGQDGRYYHFFDTPITERGEYEVVVSHTPYADASASTILPEDRSIRDLKFKYDVGTDPLDMSTASEISFVIDDQPGKDYYTINLSTVSSGLDTFVYEPGDTSFYENKIYIYQASTQLDPSISTIGYEGDYVISDETFDGQSKTIKIRFILSHSDSSPGFEDEVREVLRLNFTTHSEDSFKYTTSLNAYYDSGDFGLFSEPVSVYTNIENGLGVFAGLSKKEYTFE</sequence>